<keyword evidence="2" id="KW-1185">Reference proteome</keyword>
<organism evidence="1 2">
    <name type="scientific">Pyrinomonas methylaliphatogenes</name>
    <dbReference type="NCBI Taxonomy" id="454194"/>
    <lineage>
        <taxon>Bacteria</taxon>
        <taxon>Pseudomonadati</taxon>
        <taxon>Acidobacteriota</taxon>
        <taxon>Blastocatellia</taxon>
        <taxon>Blastocatellales</taxon>
        <taxon>Pyrinomonadaceae</taxon>
        <taxon>Pyrinomonas</taxon>
    </lineage>
</organism>
<evidence type="ECO:0000313" key="2">
    <source>
        <dbReference type="Proteomes" id="UP000031518"/>
    </source>
</evidence>
<dbReference type="RefSeq" id="WP_041975836.1">
    <property type="nucleotide sequence ID" value="NZ_CBXV010000005.1"/>
</dbReference>
<evidence type="ECO:0000313" key="1">
    <source>
        <dbReference type="EMBL" id="CDM65498.1"/>
    </source>
</evidence>
<dbReference type="EMBL" id="CBXV010000005">
    <property type="protein sequence ID" value="CDM65498.1"/>
    <property type="molecule type" value="Genomic_DNA"/>
</dbReference>
<dbReference type="Proteomes" id="UP000031518">
    <property type="component" value="Unassembled WGS sequence"/>
</dbReference>
<sequence length="68" mass="7798">MIPRNNPLLKEFEEGLDRTPVNYLENLRVFLLLLEEARSLGALPLKHPLEDIELDIRYARAINSVGTP</sequence>
<dbReference type="STRING" id="454194.PYK22_01500"/>
<reference evidence="1 2" key="1">
    <citation type="submission" date="2013-12" db="EMBL/GenBank/DDBJ databases">
        <authorList>
            <person name="Stott M."/>
        </authorList>
    </citation>
    <scope>NUCLEOTIDE SEQUENCE [LARGE SCALE GENOMIC DNA]</scope>
    <source>
        <strain evidence="1 2">K22</strain>
    </source>
</reference>
<dbReference type="AlphaFoldDB" id="A0A0B6WW53"/>
<reference evidence="1 2" key="2">
    <citation type="submission" date="2015-01" db="EMBL/GenBank/DDBJ databases">
        <title>Complete genome sequence of Pyrinomonas methylaliphatogenes type strain K22T.</title>
        <authorList>
            <person name="Lee K.C.Y."/>
            <person name="Power J.F."/>
            <person name="Dunfield P.F."/>
            <person name="Morgan X.C."/>
            <person name="Huttenhower C."/>
            <person name="Stott M.B."/>
        </authorList>
    </citation>
    <scope>NUCLEOTIDE SEQUENCE [LARGE SCALE GENOMIC DNA]</scope>
    <source>
        <strain evidence="1 2">K22</strain>
    </source>
</reference>
<name>A0A0B6WW53_9BACT</name>
<proteinExistence type="predicted"/>
<accession>A0A0B6WW53</accession>
<gene>
    <name evidence="1" type="ORF">PYK22_01500</name>
</gene>
<protein>
    <submittedName>
        <fullName evidence="1">Uncharacterized protein</fullName>
    </submittedName>
</protein>